<comment type="function">
    <text evidence="1">Accessory subunit of the mitochondrial membrane respiratory chain NADH dehydrogenase (Complex I), that is believed not to be involved in catalysis. Complex I functions in the transfer of electrons from NADH to the respiratory chain. The immediate electron acceptor for the enzyme is believed to be ubiquinone.</text>
</comment>
<evidence type="ECO:0000256" key="2">
    <source>
        <dbReference type="ARBA" id="ARBA00004434"/>
    </source>
</evidence>
<proteinExistence type="inferred from homology"/>
<evidence type="ECO:0000256" key="3">
    <source>
        <dbReference type="ARBA" id="ARBA00008915"/>
    </source>
</evidence>
<sequence>MASLARLQRGFLQKARSIVSNRVRSTVATKCETPVQDLSACKPEKQWISYGFEYESEIGDRLALHCTMFASVTLCLVVGGYVFMYAPDYALRDWAQREAYLEIKRREEANLPLIDKELINPKKIRLPSEEEIGNMEIII</sequence>
<evidence type="ECO:0000313" key="19">
    <source>
        <dbReference type="RefSeq" id="XP_018326119.1"/>
    </source>
</evidence>
<keyword evidence="18" id="KW-1185">Reference proteome</keyword>
<dbReference type="Pfam" id="PF10183">
    <property type="entry name" value="ESSS"/>
    <property type="match status" value="1"/>
</dbReference>
<dbReference type="InParanoid" id="A0A1W4WQC4"/>
<evidence type="ECO:0000256" key="13">
    <source>
        <dbReference type="ARBA" id="ARBA00023136"/>
    </source>
</evidence>
<dbReference type="RefSeq" id="XP_018326119.1">
    <property type="nucleotide sequence ID" value="XM_018470617.2"/>
</dbReference>
<keyword evidence="10" id="KW-0249">Electron transport</keyword>
<evidence type="ECO:0000256" key="4">
    <source>
        <dbReference type="ARBA" id="ARBA00018632"/>
    </source>
</evidence>
<keyword evidence="9" id="KW-0809">Transit peptide</keyword>
<evidence type="ECO:0000256" key="12">
    <source>
        <dbReference type="ARBA" id="ARBA00023128"/>
    </source>
</evidence>
<dbReference type="STRING" id="224129.A0A1W4WQC4"/>
<keyword evidence="11 17" id="KW-1133">Transmembrane helix</keyword>
<gene>
    <name evidence="19" type="primary">LOC108737655</name>
</gene>
<evidence type="ECO:0000256" key="14">
    <source>
        <dbReference type="ARBA" id="ARBA00030753"/>
    </source>
</evidence>
<name>A0A1W4WQC4_AGRPL</name>
<keyword evidence="7 17" id="KW-0812">Transmembrane</keyword>
<evidence type="ECO:0000256" key="1">
    <source>
        <dbReference type="ARBA" id="ARBA00003195"/>
    </source>
</evidence>
<dbReference type="CTD" id="42282"/>
<comment type="similarity">
    <text evidence="3">Belongs to the complex I NDUFB11 subunit family.</text>
</comment>
<keyword evidence="5" id="KW-0813">Transport</keyword>
<evidence type="ECO:0000256" key="11">
    <source>
        <dbReference type="ARBA" id="ARBA00022989"/>
    </source>
</evidence>
<feature type="transmembrane region" description="Helical" evidence="17">
    <location>
        <begin position="62"/>
        <end position="84"/>
    </location>
</feature>
<evidence type="ECO:0000256" key="17">
    <source>
        <dbReference type="SAM" id="Phobius"/>
    </source>
</evidence>
<dbReference type="InterPro" id="IPR019329">
    <property type="entry name" value="NADH_UbQ_OxRdtase_ESSS_su"/>
</dbReference>
<evidence type="ECO:0000256" key="8">
    <source>
        <dbReference type="ARBA" id="ARBA00022792"/>
    </source>
</evidence>
<evidence type="ECO:0000256" key="9">
    <source>
        <dbReference type="ARBA" id="ARBA00022946"/>
    </source>
</evidence>
<dbReference type="KEGG" id="apln:108737655"/>
<dbReference type="GO" id="GO:0005743">
    <property type="term" value="C:mitochondrial inner membrane"/>
    <property type="evidence" value="ECO:0007669"/>
    <property type="project" value="UniProtKB-SubCell"/>
</dbReference>
<dbReference type="GeneID" id="108737655"/>
<comment type="subunit">
    <text evidence="16">Complex I is composed of 45 different subunits. Interacts with BCAP31.</text>
</comment>
<evidence type="ECO:0000256" key="10">
    <source>
        <dbReference type="ARBA" id="ARBA00022982"/>
    </source>
</evidence>
<dbReference type="FunCoup" id="A0A1W4WQC4">
    <property type="interactions" value="435"/>
</dbReference>
<accession>A0A1W4WQC4</accession>
<dbReference type="PANTHER" id="PTHR13327">
    <property type="entry name" value="NADH-UBIQUINONE OXIDOREDUCTASE ESSS SUBUNIT, MITOCHONDRIAL PRECURSOR"/>
    <property type="match status" value="1"/>
</dbReference>
<keyword evidence="12" id="KW-0496">Mitochondrion</keyword>
<comment type="subcellular location">
    <subcellularLocation>
        <location evidence="2">Mitochondrion inner membrane</location>
        <topology evidence="2">Single-pass membrane protein</topology>
    </subcellularLocation>
</comment>
<dbReference type="AlphaFoldDB" id="A0A1W4WQC4"/>
<dbReference type="OrthoDB" id="5917019at2759"/>
<reference evidence="19" key="1">
    <citation type="submission" date="2025-08" db="UniProtKB">
        <authorList>
            <consortium name="RefSeq"/>
        </authorList>
    </citation>
    <scope>IDENTIFICATION</scope>
    <source>
        <tissue evidence="19">Entire body</tissue>
    </source>
</reference>
<evidence type="ECO:0000256" key="7">
    <source>
        <dbReference type="ARBA" id="ARBA00022692"/>
    </source>
</evidence>
<evidence type="ECO:0000313" key="18">
    <source>
        <dbReference type="Proteomes" id="UP000192223"/>
    </source>
</evidence>
<keyword evidence="6" id="KW-0679">Respiratory chain</keyword>
<evidence type="ECO:0000256" key="6">
    <source>
        <dbReference type="ARBA" id="ARBA00022660"/>
    </source>
</evidence>
<organism evidence="18 19">
    <name type="scientific">Agrilus planipennis</name>
    <name type="common">Emerald ash borer</name>
    <name type="synonym">Agrilus marcopoli</name>
    <dbReference type="NCBI Taxonomy" id="224129"/>
    <lineage>
        <taxon>Eukaryota</taxon>
        <taxon>Metazoa</taxon>
        <taxon>Ecdysozoa</taxon>
        <taxon>Arthropoda</taxon>
        <taxon>Hexapoda</taxon>
        <taxon>Insecta</taxon>
        <taxon>Pterygota</taxon>
        <taxon>Neoptera</taxon>
        <taxon>Endopterygota</taxon>
        <taxon>Coleoptera</taxon>
        <taxon>Polyphaga</taxon>
        <taxon>Elateriformia</taxon>
        <taxon>Buprestoidea</taxon>
        <taxon>Buprestidae</taxon>
        <taxon>Agrilinae</taxon>
        <taxon>Agrilus</taxon>
    </lineage>
</organism>
<evidence type="ECO:0000256" key="16">
    <source>
        <dbReference type="ARBA" id="ARBA00046528"/>
    </source>
</evidence>
<protein>
    <recommendedName>
        <fullName evidence="4">NADH dehydrogenase [ubiquinone] 1 beta subcomplex subunit 11, mitochondrial</fullName>
    </recommendedName>
    <alternativeName>
        <fullName evidence="15">Complex I-ESSS</fullName>
    </alternativeName>
    <alternativeName>
        <fullName evidence="14">NADH-ubiquinone oxidoreductase ESSS subunit</fullName>
    </alternativeName>
</protein>
<dbReference type="Proteomes" id="UP000192223">
    <property type="component" value="Unplaced"/>
</dbReference>
<keyword evidence="13 17" id="KW-0472">Membrane</keyword>
<keyword evidence="8" id="KW-0999">Mitochondrion inner membrane</keyword>
<evidence type="ECO:0000256" key="5">
    <source>
        <dbReference type="ARBA" id="ARBA00022448"/>
    </source>
</evidence>
<dbReference type="PANTHER" id="PTHR13327:SF0">
    <property type="entry name" value="NADH DEHYDROGENASE [UBIQUINONE] 1 BETA SUBCOMPLEX SUBUNIT 11, MITOCHONDRIAL"/>
    <property type="match status" value="1"/>
</dbReference>
<evidence type="ECO:0000256" key="15">
    <source>
        <dbReference type="ARBA" id="ARBA00031387"/>
    </source>
</evidence>